<evidence type="ECO:0000256" key="1">
    <source>
        <dbReference type="ARBA" id="ARBA00004613"/>
    </source>
</evidence>
<dbReference type="InterPro" id="IPR029277">
    <property type="entry name" value="SVWC_dom"/>
</dbReference>
<evidence type="ECO:0000259" key="4">
    <source>
        <dbReference type="SMART" id="SM01318"/>
    </source>
</evidence>
<comment type="caution">
    <text evidence="5">The sequence shown here is derived from an EMBL/GenBank/DDBJ whole genome shotgun (WGS) entry which is preliminary data.</text>
</comment>
<name>A0AAW1LB42_POPJA</name>
<feature type="domain" description="Single" evidence="4">
    <location>
        <begin position="55"/>
        <end position="123"/>
    </location>
</feature>
<feature type="signal peptide" evidence="3">
    <location>
        <begin position="1"/>
        <end position="32"/>
    </location>
</feature>
<comment type="subcellular location">
    <subcellularLocation>
        <location evidence="1">Secreted</location>
    </subcellularLocation>
</comment>
<dbReference type="SMART" id="SM01318">
    <property type="entry name" value="SVWC"/>
    <property type="match status" value="1"/>
</dbReference>
<dbReference type="AlphaFoldDB" id="A0AAW1LB42"/>
<reference evidence="5 6" key="1">
    <citation type="journal article" date="2024" name="BMC Genomics">
        <title>De novo assembly and annotation of Popillia japonica's genome with initial clues to its potential as an invasive pest.</title>
        <authorList>
            <person name="Cucini C."/>
            <person name="Boschi S."/>
            <person name="Funari R."/>
            <person name="Cardaioli E."/>
            <person name="Iannotti N."/>
            <person name="Marturano G."/>
            <person name="Paoli F."/>
            <person name="Bruttini M."/>
            <person name="Carapelli A."/>
            <person name="Frati F."/>
            <person name="Nardi F."/>
        </authorList>
    </citation>
    <scope>NUCLEOTIDE SEQUENCE [LARGE SCALE GENOMIC DNA]</scope>
    <source>
        <strain evidence="5">DMR45628</strain>
    </source>
</reference>
<evidence type="ECO:0000313" key="5">
    <source>
        <dbReference type="EMBL" id="KAK9731142.1"/>
    </source>
</evidence>
<dbReference type="Proteomes" id="UP001458880">
    <property type="component" value="Unassembled WGS sequence"/>
</dbReference>
<dbReference type="GO" id="GO:0005576">
    <property type="term" value="C:extracellular region"/>
    <property type="evidence" value="ECO:0007669"/>
    <property type="project" value="UniProtKB-SubCell"/>
</dbReference>
<dbReference type="EMBL" id="JASPKY010000137">
    <property type="protein sequence ID" value="KAK9731142.1"/>
    <property type="molecule type" value="Genomic_DNA"/>
</dbReference>
<protein>
    <submittedName>
        <fullName evidence="5">Single domain von Willebrand factor type C</fullName>
    </submittedName>
</protein>
<evidence type="ECO:0000313" key="6">
    <source>
        <dbReference type="Proteomes" id="UP001458880"/>
    </source>
</evidence>
<sequence>MLTHFHRKTAELLPITMKALFVLCFLLPFANCAIETSTENAPVKSEIFANMGYSCESQNPNLGVLQDGAVRNRYEHYICGQATCRNGLIYYETCGTIAKENDCIKKYQHYYKPYPECCTPVTCD</sequence>
<keyword evidence="2" id="KW-0964">Secreted</keyword>
<accession>A0AAW1LB42</accession>
<keyword evidence="6" id="KW-1185">Reference proteome</keyword>
<keyword evidence="3" id="KW-0732">Signal</keyword>
<feature type="chain" id="PRO_5043351461" evidence="3">
    <location>
        <begin position="33"/>
        <end position="124"/>
    </location>
</feature>
<evidence type="ECO:0000256" key="2">
    <source>
        <dbReference type="ARBA" id="ARBA00022525"/>
    </source>
</evidence>
<organism evidence="5 6">
    <name type="scientific">Popillia japonica</name>
    <name type="common">Japanese beetle</name>
    <dbReference type="NCBI Taxonomy" id="7064"/>
    <lineage>
        <taxon>Eukaryota</taxon>
        <taxon>Metazoa</taxon>
        <taxon>Ecdysozoa</taxon>
        <taxon>Arthropoda</taxon>
        <taxon>Hexapoda</taxon>
        <taxon>Insecta</taxon>
        <taxon>Pterygota</taxon>
        <taxon>Neoptera</taxon>
        <taxon>Endopterygota</taxon>
        <taxon>Coleoptera</taxon>
        <taxon>Polyphaga</taxon>
        <taxon>Scarabaeiformia</taxon>
        <taxon>Scarabaeidae</taxon>
        <taxon>Rutelinae</taxon>
        <taxon>Popillia</taxon>
    </lineage>
</organism>
<proteinExistence type="predicted"/>
<dbReference type="Pfam" id="PF15430">
    <property type="entry name" value="SVWC"/>
    <property type="match status" value="1"/>
</dbReference>
<evidence type="ECO:0000256" key="3">
    <source>
        <dbReference type="SAM" id="SignalP"/>
    </source>
</evidence>
<gene>
    <name evidence="5" type="ORF">QE152_g13902</name>
</gene>